<accession>A0A0L0HW05</accession>
<dbReference type="STRING" id="645134.A0A0L0HW05"/>
<dbReference type="eggNOG" id="KOG3290">
    <property type="taxonomic scope" value="Eukaryota"/>
</dbReference>
<evidence type="ECO:0000313" key="5">
    <source>
        <dbReference type="EMBL" id="KND05059.1"/>
    </source>
</evidence>
<evidence type="ECO:0000256" key="1">
    <source>
        <dbReference type="ARBA" id="ARBA00001962"/>
    </source>
</evidence>
<organism evidence="5 6">
    <name type="scientific">Spizellomyces punctatus (strain DAOM BR117)</name>
    <dbReference type="NCBI Taxonomy" id="645134"/>
    <lineage>
        <taxon>Eukaryota</taxon>
        <taxon>Fungi</taxon>
        <taxon>Fungi incertae sedis</taxon>
        <taxon>Chytridiomycota</taxon>
        <taxon>Chytridiomycota incertae sedis</taxon>
        <taxon>Chytridiomycetes</taxon>
        <taxon>Spizellomycetales</taxon>
        <taxon>Spizellomycetaceae</taxon>
        <taxon>Spizellomyces</taxon>
    </lineage>
</organism>
<dbReference type="Pfam" id="PF05721">
    <property type="entry name" value="PhyH"/>
    <property type="match status" value="1"/>
</dbReference>
<evidence type="ECO:0000256" key="4">
    <source>
        <dbReference type="ARBA" id="ARBA00023004"/>
    </source>
</evidence>
<keyword evidence="3" id="KW-0479">Metal-binding</keyword>
<comment type="similarity">
    <text evidence="2">Belongs to the PhyH family.</text>
</comment>
<dbReference type="PANTHER" id="PTHR20883">
    <property type="entry name" value="PHYTANOYL-COA DIOXYGENASE DOMAIN CONTAINING 1"/>
    <property type="match status" value="1"/>
</dbReference>
<dbReference type="Proteomes" id="UP000053201">
    <property type="component" value="Unassembled WGS sequence"/>
</dbReference>
<gene>
    <name evidence="5" type="ORF">SPPG_00735</name>
</gene>
<keyword evidence="4" id="KW-0408">Iron</keyword>
<evidence type="ECO:0000256" key="2">
    <source>
        <dbReference type="ARBA" id="ARBA00005830"/>
    </source>
</evidence>
<dbReference type="OrthoDB" id="445007at2759"/>
<evidence type="ECO:0000256" key="3">
    <source>
        <dbReference type="ARBA" id="ARBA00022723"/>
    </source>
</evidence>
<name>A0A0L0HW05_SPIPD</name>
<dbReference type="EMBL" id="KQ257450">
    <property type="protein sequence ID" value="KND05059.1"/>
    <property type="molecule type" value="Genomic_DNA"/>
</dbReference>
<dbReference type="SUPFAM" id="SSF51197">
    <property type="entry name" value="Clavaminate synthase-like"/>
    <property type="match status" value="1"/>
</dbReference>
<dbReference type="GeneID" id="27684444"/>
<protein>
    <recommendedName>
        <fullName evidence="7">Phytanoyl-CoA dioxygenase</fullName>
    </recommendedName>
</protein>
<dbReference type="PANTHER" id="PTHR20883:SF15">
    <property type="entry name" value="PHYTANOYL-COA DIOXYGENASE DOMAIN-CONTAINING PROTEIN 1"/>
    <property type="match status" value="1"/>
</dbReference>
<dbReference type="OMA" id="KYSEDNW"/>
<keyword evidence="6" id="KW-1185">Reference proteome</keyword>
<reference evidence="5 6" key="1">
    <citation type="submission" date="2009-08" db="EMBL/GenBank/DDBJ databases">
        <title>The Genome Sequence of Spizellomyces punctatus strain DAOM BR117.</title>
        <authorList>
            <consortium name="The Broad Institute Genome Sequencing Platform"/>
            <person name="Russ C."/>
            <person name="Cuomo C."/>
            <person name="Shea T."/>
            <person name="Young S.K."/>
            <person name="Zeng Q."/>
            <person name="Koehrsen M."/>
            <person name="Haas B."/>
            <person name="Borodovsky M."/>
            <person name="Guigo R."/>
            <person name="Alvarado L."/>
            <person name="Berlin A."/>
            <person name="Bochicchio J."/>
            <person name="Borenstein D."/>
            <person name="Chapman S."/>
            <person name="Chen Z."/>
            <person name="Engels R."/>
            <person name="Freedman E."/>
            <person name="Gellesch M."/>
            <person name="Goldberg J."/>
            <person name="Griggs A."/>
            <person name="Gujja S."/>
            <person name="Heiman D."/>
            <person name="Hepburn T."/>
            <person name="Howarth C."/>
            <person name="Jen D."/>
            <person name="Larson L."/>
            <person name="Lewis B."/>
            <person name="Mehta T."/>
            <person name="Park D."/>
            <person name="Pearson M."/>
            <person name="Roberts A."/>
            <person name="Saif S."/>
            <person name="Shenoy N."/>
            <person name="Sisk P."/>
            <person name="Stolte C."/>
            <person name="Sykes S."/>
            <person name="Thomson T."/>
            <person name="Walk T."/>
            <person name="White J."/>
            <person name="Yandava C."/>
            <person name="Burger G."/>
            <person name="Gray M.W."/>
            <person name="Holland P.W.H."/>
            <person name="King N."/>
            <person name="Lang F.B.F."/>
            <person name="Roger A.J."/>
            <person name="Ruiz-Trillo I."/>
            <person name="Lander E."/>
            <person name="Nusbaum C."/>
        </authorList>
    </citation>
    <scope>NUCLEOTIDE SEQUENCE [LARGE SCALE GENOMIC DNA]</scope>
    <source>
        <strain evidence="5 6">DAOM BR117</strain>
    </source>
</reference>
<dbReference type="InterPro" id="IPR008775">
    <property type="entry name" value="Phytyl_CoA_dOase-like"/>
</dbReference>
<dbReference type="RefSeq" id="XP_016613098.1">
    <property type="nucleotide sequence ID" value="XM_016749063.1"/>
</dbReference>
<evidence type="ECO:0008006" key="7">
    <source>
        <dbReference type="Google" id="ProtNLM"/>
    </source>
</evidence>
<dbReference type="GO" id="GO:0046872">
    <property type="term" value="F:metal ion binding"/>
    <property type="evidence" value="ECO:0007669"/>
    <property type="project" value="UniProtKB-KW"/>
</dbReference>
<evidence type="ECO:0000313" key="6">
    <source>
        <dbReference type="Proteomes" id="UP000053201"/>
    </source>
</evidence>
<sequence length="294" mass="33404">MAVDNGLTEEQRAKFEADGYLVIRDFFTADDIVKLRNRAQHLLEEFDLESHPKTTFSTGEKTDHVGDDYFLNSGDQIRFFFEEDAFDQDGRLKVDKTRAINKIGHALHEKDPDYKKFSTQPRVKAIIRSLGFKDPQILQSMVIFKQPRIGGRVPPHQDSTFLYTEPLSAVGLWFALEDCTPDNGCMYFAPGSHKTVPIYKRFVRNLNGKGTGFRNLIEEPVEEPPETDYVCEPTPAGSLVLIHGSVLHKSGHNLSDKSRWIYTFHCIEGAAEYPADNWLQPTSSMAFTKLNDVI</sequence>
<dbReference type="AlphaFoldDB" id="A0A0L0HW05"/>
<dbReference type="InParanoid" id="A0A0L0HW05"/>
<dbReference type="Gene3D" id="2.60.120.620">
    <property type="entry name" value="q2cbj1_9rhob like domain"/>
    <property type="match status" value="1"/>
</dbReference>
<comment type="cofactor">
    <cofactor evidence="1">
        <name>Fe cation</name>
        <dbReference type="ChEBI" id="CHEBI:24875"/>
    </cofactor>
</comment>
<dbReference type="VEuPathDB" id="FungiDB:SPPG_00735"/>
<proteinExistence type="inferred from homology"/>